<evidence type="ECO:0000256" key="2">
    <source>
        <dbReference type="ARBA" id="ARBA00004167"/>
    </source>
</evidence>
<keyword evidence="6 15" id="KW-0812">Transmembrane</keyword>
<dbReference type="SUPFAM" id="SSF57850">
    <property type="entry name" value="RING/U-box"/>
    <property type="match status" value="1"/>
</dbReference>
<dbReference type="Gene3D" id="3.30.40.10">
    <property type="entry name" value="Zinc/RING finger domain, C3HC4 (zinc finger)"/>
    <property type="match status" value="1"/>
</dbReference>
<keyword evidence="8 14" id="KW-0863">Zinc-finger</keyword>
<evidence type="ECO:0000256" key="12">
    <source>
        <dbReference type="ARBA" id="ARBA00023136"/>
    </source>
</evidence>
<evidence type="ECO:0000256" key="15">
    <source>
        <dbReference type="SAM" id="Phobius"/>
    </source>
</evidence>
<comment type="subcellular location">
    <subcellularLocation>
        <location evidence="2">Membrane</location>
        <topology evidence="2">Single-pass membrane protein</topology>
    </subcellularLocation>
</comment>
<dbReference type="InterPro" id="IPR053238">
    <property type="entry name" value="RING-H2_zinc_finger"/>
</dbReference>
<organism evidence="17 18">
    <name type="scientific">Ceratopteris richardii</name>
    <name type="common">Triangle waterfern</name>
    <dbReference type="NCBI Taxonomy" id="49495"/>
    <lineage>
        <taxon>Eukaryota</taxon>
        <taxon>Viridiplantae</taxon>
        <taxon>Streptophyta</taxon>
        <taxon>Embryophyta</taxon>
        <taxon>Tracheophyta</taxon>
        <taxon>Polypodiopsida</taxon>
        <taxon>Polypodiidae</taxon>
        <taxon>Polypodiales</taxon>
        <taxon>Pteridineae</taxon>
        <taxon>Pteridaceae</taxon>
        <taxon>Parkerioideae</taxon>
        <taxon>Ceratopteris</taxon>
    </lineage>
</organism>
<dbReference type="GO" id="GO:0061630">
    <property type="term" value="F:ubiquitin protein ligase activity"/>
    <property type="evidence" value="ECO:0007669"/>
    <property type="project" value="UniProtKB-EC"/>
</dbReference>
<dbReference type="FunFam" id="3.30.40.10:FF:000187">
    <property type="entry name" value="E3 ubiquitin-protein ligase ATL6"/>
    <property type="match status" value="1"/>
</dbReference>
<evidence type="ECO:0000256" key="7">
    <source>
        <dbReference type="ARBA" id="ARBA00022723"/>
    </source>
</evidence>
<dbReference type="InterPro" id="IPR001841">
    <property type="entry name" value="Znf_RING"/>
</dbReference>
<feature type="transmembrane region" description="Helical" evidence="15">
    <location>
        <begin position="29"/>
        <end position="47"/>
    </location>
</feature>
<proteinExistence type="inferred from homology"/>
<keyword evidence="7" id="KW-0479">Metal-binding</keyword>
<keyword evidence="10" id="KW-0862">Zinc</keyword>
<dbReference type="Pfam" id="PF13639">
    <property type="entry name" value="zf-RING_2"/>
    <property type="match status" value="1"/>
</dbReference>
<dbReference type="OrthoDB" id="8062037at2759"/>
<dbReference type="GO" id="GO:0016020">
    <property type="term" value="C:membrane"/>
    <property type="evidence" value="ECO:0007669"/>
    <property type="project" value="UniProtKB-SubCell"/>
</dbReference>
<keyword evidence="5" id="KW-0808">Transferase</keyword>
<evidence type="ECO:0000256" key="1">
    <source>
        <dbReference type="ARBA" id="ARBA00000900"/>
    </source>
</evidence>
<gene>
    <name evidence="17" type="ORF">KP509_13G075200</name>
</gene>
<evidence type="ECO:0000256" key="11">
    <source>
        <dbReference type="ARBA" id="ARBA00022989"/>
    </source>
</evidence>
<evidence type="ECO:0000256" key="10">
    <source>
        <dbReference type="ARBA" id="ARBA00022833"/>
    </source>
</evidence>
<dbReference type="Proteomes" id="UP000825935">
    <property type="component" value="Chromosome 13"/>
</dbReference>
<dbReference type="InterPro" id="IPR013083">
    <property type="entry name" value="Znf_RING/FYVE/PHD"/>
</dbReference>
<keyword evidence="12 15" id="KW-0472">Membrane</keyword>
<evidence type="ECO:0000256" key="5">
    <source>
        <dbReference type="ARBA" id="ARBA00022679"/>
    </source>
</evidence>
<keyword evidence="9" id="KW-0833">Ubl conjugation pathway</keyword>
<evidence type="ECO:0000256" key="13">
    <source>
        <dbReference type="ARBA" id="ARBA00024209"/>
    </source>
</evidence>
<dbReference type="CDD" id="cd16461">
    <property type="entry name" value="RING-H2_EL5-like"/>
    <property type="match status" value="1"/>
</dbReference>
<evidence type="ECO:0000313" key="17">
    <source>
        <dbReference type="EMBL" id="KAH7421781.1"/>
    </source>
</evidence>
<comment type="catalytic activity">
    <reaction evidence="1">
        <text>S-ubiquitinyl-[E2 ubiquitin-conjugating enzyme]-L-cysteine + [acceptor protein]-L-lysine = [E2 ubiquitin-conjugating enzyme]-L-cysteine + N(6)-ubiquitinyl-[acceptor protein]-L-lysine.</text>
        <dbReference type="EC" id="2.3.2.27"/>
    </reaction>
</comment>
<comment type="similarity">
    <text evidence="13">Belongs to the RING-type zinc finger family. ATL subfamily.</text>
</comment>
<dbReference type="GO" id="GO:0008270">
    <property type="term" value="F:zinc ion binding"/>
    <property type="evidence" value="ECO:0007669"/>
    <property type="project" value="UniProtKB-KW"/>
</dbReference>
<evidence type="ECO:0000256" key="14">
    <source>
        <dbReference type="PROSITE-ProRule" id="PRU00175"/>
    </source>
</evidence>
<feature type="transmembrane region" description="Helical" evidence="15">
    <location>
        <begin position="114"/>
        <end position="135"/>
    </location>
</feature>
<dbReference type="PROSITE" id="PS50089">
    <property type="entry name" value="ZF_RING_2"/>
    <property type="match status" value="1"/>
</dbReference>
<sequence>MTIIFKVISLSLCSLHSNAALLWKRALSMLAMYCPSYCIIIIFHLLHSGEILGVAGMSSSAARRILLQSSSPLNPPQLSGPIPQPETVTVDISPLAYTCRSFCNHSFVTHSKALNISVLVVFIACVVMSLVSVYIRRYCLQDINVREGQGVDRFHDVREVNKTWMQALPVKKYGMGGAKADDKVECAVCLSEFEAGELLKLFPICGHVFHQDCIDMWLSSHLTCPVCRLSLIKQNANPDPDPSAQRSRRAIESFSILASIHHSLHAAEAT</sequence>
<comment type="pathway">
    <text evidence="3">Protein modification; protein ubiquitination.</text>
</comment>
<evidence type="ECO:0000256" key="3">
    <source>
        <dbReference type="ARBA" id="ARBA00004906"/>
    </source>
</evidence>
<name>A0A8T2TEP3_CERRI</name>
<dbReference type="EC" id="2.3.2.27" evidence="4"/>
<dbReference type="SMART" id="SM00184">
    <property type="entry name" value="RING"/>
    <property type="match status" value="1"/>
</dbReference>
<dbReference type="AlphaFoldDB" id="A0A8T2TEP3"/>
<dbReference type="PANTHER" id="PTHR14155:SF627">
    <property type="entry name" value="OS06G0192800 PROTEIN"/>
    <property type="match status" value="1"/>
</dbReference>
<evidence type="ECO:0000256" key="9">
    <source>
        <dbReference type="ARBA" id="ARBA00022786"/>
    </source>
</evidence>
<evidence type="ECO:0000256" key="4">
    <source>
        <dbReference type="ARBA" id="ARBA00012483"/>
    </source>
</evidence>
<evidence type="ECO:0000259" key="16">
    <source>
        <dbReference type="PROSITE" id="PS50089"/>
    </source>
</evidence>
<evidence type="ECO:0000313" key="18">
    <source>
        <dbReference type="Proteomes" id="UP000825935"/>
    </source>
</evidence>
<keyword evidence="18" id="KW-1185">Reference proteome</keyword>
<keyword evidence="11 15" id="KW-1133">Transmembrane helix</keyword>
<comment type="caution">
    <text evidence="17">The sequence shown here is derived from an EMBL/GenBank/DDBJ whole genome shotgun (WGS) entry which is preliminary data.</text>
</comment>
<protein>
    <recommendedName>
        <fullName evidence="4">RING-type E3 ubiquitin transferase</fullName>
        <ecNumber evidence="4">2.3.2.27</ecNumber>
    </recommendedName>
</protein>
<reference evidence="17" key="1">
    <citation type="submission" date="2021-08" db="EMBL/GenBank/DDBJ databases">
        <title>WGS assembly of Ceratopteris richardii.</title>
        <authorList>
            <person name="Marchant D.B."/>
            <person name="Chen G."/>
            <person name="Jenkins J."/>
            <person name="Shu S."/>
            <person name="Leebens-Mack J."/>
            <person name="Grimwood J."/>
            <person name="Schmutz J."/>
            <person name="Soltis P."/>
            <person name="Soltis D."/>
            <person name="Chen Z.-H."/>
        </authorList>
    </citation>
    <scope>NUCLEOTIDE SEQUENCE</scope>
    <source>
        <strain evidence="17">Whitten #5841</strain>
        <tissue evidence="17">Leaf</tissue>
    </source>
</reference>
<dbReference type="EMBL" id="CM035418">
    <property type="protein sequence ID" value="KAH7421781.1"/>
    <property type="molecule type" value="Genomic_DNA"/>
</dbReference>
<feature type="domain" description="RING-type" evidence="16">
    <location>
        <begin position="186"/>
        <end position="228"/>
    </location>
</feature>
<accession>A0A8T2TEP3</accession>
<dbReference type="PANTHER" id="PTHR14155">
    <property type="entry name" value="RING FINGER DOMAIN-CONTAINING"/>
    <property type="match status" value="1"/>
</dbReference>
<evidence type="ECO:0000256" key="6">
    <source>
        <dbReference type="ARBA" id="ARBA00022692"/>
    </source>
</evidence>
<evidence type="ECO:0000256" key="8">
    <source>
        <dbReference type="ARBA" id="ARBA00022771"/>
    </source>
</evidence>